<evidence type="ECO:0000256" key="6">
    <source>
        <dbReference type="PROSITE-ProRule" id="PRU01087"/>
    </source>
</evidence>
<name>A0A5J4VM92_9EUKA</name>
<accession>A0A5J4VM92</accession>
<comment type="similarity">
    <text evidence="2">Belongs to the EBP family.</text>
</comment>
<dbReference type="GO" id="GO:0047750">
    <property type="term" value="F:cholestenol delta-isomerase activity"/>
    <property type="evidence" value="ECO:0007669"/>
    <property type="project" value="InterPro"/>
</dbReference>
<protein>
    <recommendedName>
        <fullName evidence="8">EXPERA domain-containing protein</fullName>
    </recommendedName>
</protein>
<dbReference type="Pfam" id="PF05241">
    <property type="entry name" value="EBP"/>
    <property type="match status" value="1"/>
</dbReference>
<reference evidence="9 10" key="1">
    <citation type="submission" date="2019-03" db="EMBL/GenBank/DDBJ databases">
        <title>Single cell metagenomics reveals metabolic interactions within the superorganism composed of flagellate Streblomastix strix and complex community of Bacteroidetes bacteria on its surface.</title>
        <authorList>
            <person name="Treitli S.C."/>
            <person name="Kolisko M."/>
            <person name="Husnik F."/>
            <person name="Keeling P."/>
            <person name="Hampl V."/>
        </authorList>
    </citation>
    <scope>NUCLEOTIDE SEQUENCE [LARGE SCALE GENOMIC DNA]</scope>
    <source>
        <strain evidence="9">ST1C</strain>
    </source>
</reference>
<gene>
    <name evidence="9" type="ORF">EZS28_020908</name>
</gene>
<sequence>MSFEIPEAWKGLYPQVPKDLDREPFVNLIPICVFALSLALLVTVVISVKAKKKHGLFDKGLLFYFALSVLIHFNLERYYAHHLDDILKPGNRHPMARIWRYYGTSDTRWLGRQFDVPASQYSCMYGLEIMAAWGCGPTILASIVLYVLEHPARWIIQAVAVTIQAYGLLITWLPPIYEKMQSVPVNDPYMYYGLYIAMQSPWIFVPLAVIGQSCYVITKVFRKGKQNKQKAQ</sequence>
<evidence type="ECO:0000256" key="2">
    <source>
        <dbReference type="ARBA" id="ARBA00008337"/>
    </source>
</evidence>
<dbReference type="InterPro" id="IPR007905">
    <property type="entry name" value="EBP"/>
</dbReference>
<feature type="transmembrane region" description="Helical" evidence="7">
    <location>
        <begin position="155"/>
        <end position="177"/>
    </location>
</feature>
<dbReference type="PANTHER" id="PTHR14207">
    <property type="entry name" value="STEROL ISOMERASE"/>
    <property type="match status" value="1"/>
</dbReference>
<feature type="transmembrane region" description="Helical" evidence="7">
    <location>
        <begin position="129"/>
        <end position="148"/>
    </location>
</feature>
<feature type="domain" description="EXPERA" evidence="8">
    <location>
        <begin position="57"/>
        <end position="210"/>
    </location>
</feature>
<evidence type="ECO:0000313" key="10">
    <source>
        <dbReference type="Proteomes" id="UP000324800"/>
    </source>
</evidence>
<feature type="transmembrane region" description="Helical" evidence="7">
    <location>
        <begin position="28"/>
        <end position="48"/>
    </location>
</feature>
<organism evidence="9 10">
    <name type="scientific">Streblomastix strix</name>
    <dbReference type="NCBI Taxonomy" id="222440"/>
    <lineage>
        <taxon>Eukaryota</taxon>
        <taxon>Metamonada</taxon>
        <taxon>Preaxostyla</taxon>
        <taxon>Oxymonadida</taxon>
        <taxon>Streblomastigidae</taxon>
        <taxon>Streblomastix</taxon>
    </lineage>
</organism>
<evidence type="ECO:0000313" key="9">
    <source>
        <dbReference type="EMBL" id="KAA6383565.1"/>
    </source>
</evidence>
<keyword evidence="3 6" id="KW-0812">Transmembrane</keyword>
<feature type="transmembrane region" description="Helical" evidence="7">
    <location>
        <begin position="189"/>
        <end position="218"/>
    </location>
</feature>
<evidence type="ECO:0000256" key="4">
    <source>
        <dbReference type="ARBA" id="ARBA00022989"/>
    </source>
</evidence>
<dbReference type="PANTHER" id="PTHR14207:SF1">
    <property type="entry name" value="EMOPAMIL-BINDING PROTEIN-LIKE"/>
    <property type="match status" value="1"/>
</dbReference>
<dbReference type="Proteomes" id="UP000324800">
    <property type="component" value="Unassembled WGS sequence"/>
</dbReference>
<keyword evidence="4 6" id="KW-1133">Transmembrane helix</keyword>
<evidence type="ECO:0000256" key="3">
    <source>
        <dbReference type="ARBA" id="ARBA00022692"/>
    </source>
</evidence>
<evidence type="ECO:0000256" key="7">
    <source>
        <dbReference type="SAM" id="Phobius"/>
    </source>
</evidence>
<dbReference type="EMBL" id="SNRW01006180">
    <property type="protein sequence ID" value="KAA6383565.1"/>
    <property type="molecule type" value="Genomic_DNA"/>
</dbReference>
<proteinExistence type="inferred from homology"/>
<dbReference type="OrthoDB" id="58557at2759"/>
<evidence type="ECO:0000256" key="5">
    <source>
        <dbReference type="ARBA" id="ARBA00023136"/>
    </source>
</evidence>
<dbReference type="AlphaFoldDB" id="A0A5J4VM92"/>
<evidence type="ECO:0000259" key="8">
    <source>
        <dbReference type="PROSITE" id="PS51751"/>
    </source>
</evidence>
<dbReference type="GO" id="GO:0016020">
    <property type="term" value="C:membrane"/>
    <property type="evidence" value="ECO:0007669"/>
    <property type="project" value="UniProtKB-SubCell"/>
</dbReference>
<feature type="transmembrane region" description="Helical" evidence="7">
    <location>
        <begin position="60"/>
        <end position="80"/>
    </location>
</feature>
<comment type="subcellular location">
    <subcellularLocation>
        <location evidence="1">Membrane</location>
        <topology evidence="1">Multi-pass membrane protein</topology>
    </subcellularLocation>
</comment>
<dbReference type="PROSITE" id="PS51751">
    <property type="entry name" value="EXPERA"/>
    <property type="match status" value="1"/>
</dbReference>
<dbReference type="InterPro" id="IPR033118">
    <property type="entry name" value="EXPERA"/>
</dbReference>
<comment type="caution">
    <text evidence="9">The sequence shown here is derived from an EMBL/GenBank/DDBJ whole genome shotgun (WGS) entry which is preliminary data.</text>
</comment>
<keyword evidence="5 6" id="KW-0472">Membrane</keyword>
<dbReference type="GO" id="GO:0016125">
    <property type="term" value="P:sterol metabolic process"/>
    <property type="evidence" value="ECO:0007669"/>
    <property type="project" value="InterPro"/>
</dbReference>
<evidence type="ECO:0000256" key="1">
    <source>
        <dbReference type="ARBA" id="ARBA00004141"/>
    </source>
</evidence>
<dbReference type="GO" id="GO:0005783">
    <property type="term" value="C:endoplasmic reticulum"/>
    <property type="evidence" value="ECO:0007669"/>
    <property type="project" value="TreeGrafter"/>
</dbReference>